<feature type="region of interest" description="Disordered" evidence="1">
    <location>
        <begin position="66"/>
        <end position="250"/>
    </location>
</feature>
<feature type="compositionally biased region" description="Basic residues" evidence="1">
    <location>
        <begin position="218"/>
        <end position="227"/>
    </location>
</feature>
<feature type="compositionally biased region" description="Basic and acidic residues" evidence="1">
    <location>
        <begin position="101"/>
        <end position="115"/>
    </location>
</feature>
<evidence type="ECO:0000313" key="3">
    <source>
        <dbReference type="Proteomes" id="UP001215151"/>
    </source>
</evidence>
<proteinExistence type="predicted"/>
<feature type="compositionally biased region" description="Basic and acidic residues" evidence="1">
    <location>
        <begin position="158"/>
        <end position="169"/>
    </location>
</feature>
<feature type="compositionally biased region" description="Low complexity" evidence="1">
    <location>
        <begin position="66"/>
        <end position="80"/>
    </location>
</feature>
<comment type="caution">
    <text evidence="2">The sequence shown here is derived from an EMBL/GenBank/DDBJ whole genome shotgun (WGS) entry which is preliminary data.</text>
</comment>
<sequence length="250" mass="26887">MPSLPSLPAFDDSADPQTTVDEGDSEEDMQIASPIHSTPVVLSQAASTIRAPSSTSSTARFALSLASRSSKSSLSASRSAGPSYPRDVSFDISAIPSLPNVHDDHQDDMDIRSSDQETEDSSVPEAYLPPTMDDNLDPELDLSDALQSVSRSNSPGLGDRDTPRKKDYDYSVSLRSEPKVCDSRPDGLAETHKCGSHLRLTNCETSPSADPSPVPGHLHSHGQRRRPPPLPRTLRREAPVDGNVQIPTPL</sequence>
<dbReference type="AlphaFoldDB" id="A0AAD7X789"/>
<reference evidence="2" key="1">
    <citation type="submission" date="2022-11" db="EMBL/GenBank/DDBJ databases">
        <title>Genome Sequence of Cubamyces cubensis.</title>
        <authorList>
            <person name="Buettner E."/>
        </authorList>
    </citation>
    <scope>NUCLEOTIDE SEQUENCE</scope>
    <source>
        <strain evidence="2">MPL-01</strain>
    </source>
</reference>
<evidence type="ECO:0000313" key="2">
    <source>
        <dbReference type="EMBL" id="KAJ8473813.1"/>
    </source>
</evidence>
<feature type="compositionally biased region" description="Polar residues" evidence="1">
    <location>
        <begin position="145"/>
        <end position="155"/>
    </location>
</feature>
<dbReference type="Proteomes" id="UP001215151">
    <property type="component" value="Unassembled WGS sequence"/>
</dbReference>
<keyword evidence="3" id="KW-1185">Reference proteome</keyword>
<evidence type="ECO:0000256" key="1">
    <source>
        <dbReference type="SAM" id="MobiDB-lite"/>
    </source>
</evidence>
<name>A0AAD7X789_9APHY</name>
<dbReference type="EMBL" id="JAPEVG010000209">
    <property type="protein sequence ID" value="KAJ8473813.1"/>
    <property type="molecule type" value="Genomic_DNA"/>
</dbReference>
<protein>
    <submittedName>
        <fullName evidence="2">Uncharacterized protein</fullName>
    </submittedName>
</protein>
<gene>
    <name evidence="2" type="ORF">ONZ51_g7618</name>
</gene>
<accession>A0AAD7X789</accession>
<feature type="compositionally biased region" description="Basic and acidic residues" evidence="1">
    <location>
        <begin position="176"/>
        <end position="193"/>
    </location>
</feature>
<organism evidence="2 3">
    <name type="scientific">Trametes cubensis</name>
    <dbReference type="NCBI Taxonomy" id="1111947"/>
    <lineage>
        <taxon>Eukaryota</taxon>
        <taxon>Fungi</taxon>
        <taxon>Dikarya</taxon>
        <taxon>Basidiomycota</taxon>
        <taxon>Agaricomycotina</taxon>
        <taxon>Agaricomycetes</taxon>
        <taxon>Polyporales</taxon>
        <taxon>Polyporaceae</taxon>
        <taxon>Trametes</taxon>
    </lineage>
</organism>
<feature type="region of interest" description="Disordered" evidence="1">
    <location>
        <begin position="1"/>
        <end position="38"/>
    </location>
</feature>